<dbReference type="PANTHER" id="PTHR13887">
    <property type="entry name" value="GLUTATHIONE S-TRANSFERASE KAPPA"/>
    <property type="match status" value="1"/>
</dbReference>
<dbReference type="PANTHER" id="PTHR13887:SF56">
    <property type="entry name" value="THIOREDOXIN-LIKE REDUCTASE RV2466C"/>
    <property type="match status" value="1"/>
</dbReference>
<comment type="caution">
    <text evidence="4">The sequence shown here is derived from an EMBL/GenBank/DDBJ whole genome shotgun (WGS) entry which is preliminary data.</text>
</comment>
<dbReference type="Proteomes" id="UP000253529">
    <property type="component" value="Unassembled WGS sequence"/>
</dbReference>
<proteinExistence type="inferred from homology"/>
<dbReference type="Gene3D" id="3.40.30.10">
    <property type="entry name" value="Glutaredoxin"/>
    <property type="match status" value="1"/>
</dbReference>
<keyword evidence="5" id="KW-1185">Reference proteome</keyword>
<sequence>MPEALRALRVAVLSAGALGLLPLSGAALAATDALTPAETAALAAPQALPDIVEGKADAPATIIEYASMTCSHCAAFHKEVWPALKAKYLDTGKAKFVLREYPLDRLALAAFMLARCSGPEKRDAVVDRLFDHQAEWAVDNPLPKLREQLAAVGMTGADFDACLKNQTLFEAVKAERETASSKLGVDSTPTFFLAGKRLAGEHSLDKFDEILSPAAK</sequence>
<name>A0A366ERU4_9HYPH</name>
<protein>
    <submittedName>
        <fullName evidence="4">Protein-disulfide isomerase</fullName>
    </submittedName>
</protein>
<dbReference type="SUPFAM" id="SSF52833">
    <property type="entry name" value="Thioredoxin-like"/>
    <property type="match status" value="1"/>
</dbReference>
<feature type="chain" id="PRO_5016942891" evidence="2">
    <location>
        <begin position="30"/>
        <end position="216"/>
    </location>
</feature>
<evidence type="ECO:0000259" key="3">
    <source>
        <dbReference type="Pfam" id="PF13462"/>
    </source>
</evidence>
<dbReference type="AlphaFoldDB" id="A0A366ERU4"/>
<evidence type="ECO:0000256" key="1">
    <source>
        <dbReference type="ARBA" id="ARBA00005791"/>
    </source>
</evidence>
<dbReference type="EMBL" id="QNRK01000036">
    <property type="protein sequence ID" value="RBP05133.1"/>
    <property type="molecule type" value="Genomic_DNA"/>
</dbReference>
<gene>
    <name evidence="4" type="ORF">DFR50_13622</name>
</gene>
<keyword evidence="2" id="KW-0732">Signal</keyword>
<dbReference type="InterPro" id="IPR012336">
    <property type="entry name" value="Thioredoxin-like_fold"/>
</dbReference>
<feature type="signal peptide" evidence="2">
    <location>
        <begin position="1"/>
        <end position="29"/>
    </location>
</feature>
<accession>A0A366ERU4</accession>
<comment type="similarity">
    <text evidence="1">Belongs to the thioredoxin family. DsbA subfamily.</text>
</comment>
<dbReference type="InterPro" id="IPR036249">
    <property type="entry name" value="Thioredoxin-like_sf"/>
</dbReference>
<dbReference type="RefSeq" id="WP_245428118.1">
    <property type="nucleotide sequence ID" value="NZ_QNRK01000036.1"/>
</dbReference>
<feature type="domain" description="Thioredoxin-like fold" evidence="3">
    <location>
        <begin position="49"/>
        <end position="211"/>
    </location>
</feature>
<keyword evidence="4" id="KW-0413">Isomerase</keyword>
<evidence type="ECO:0000256" key="2">
    <source>
        <dbReference type="SAM" id="SignalP"/>
    </source>
</evidence>
<dbReference type="GO" id="GO:0016853">
    <property type="term" value="F:isomerase activity"/>
    <property type="evidence" value="ECO:0007669"/>
    <property type="project" value="UniProtKB-KW"/>
</dbReference>
<dbReference type="Pfam" id="PF13462">
    <property type="entry name" value="Thioredoxin_4"/>
    <property type="match status" value="1"/>
</dbReference>
<evidence type="ECO:0000313" key="5">
    <source>
        <dbReference type="Proteomes" id="UP000253529"/>
    </source>
</evidence>
<organism evidence="4 5">
    <name type="scientific">Roseiarcus fermentans</name>
    <dbReference type="NCBI Taxonomy" id="1473586"/>
    <lineage>
        <taxon>Bacteria</taxon>
        <taxon>Pseudomonadati</taxon>
        <taxon>Pseudomonadota</taxon>
        <taxon>Alphaproteobacteria</taxon>
        <taxon>Hyphomicrobiales</taxon>
        <taxon>Roseiarcaceae</taxon>
        <taxon>Roseiarcus</taxon>
    </lineage>
</organism>
<reference evidence="4 5" key="1">
    <citation type="submission" date="2018-06" db="EMBL/GenBank/DDBJ databases">
        <title>Genomic Encyclopedia of Type Strains, Phase IV (KMG-IV): sequencing the most valuable type-strain genomes for metagenomic binning, comparative biology and taxonomic classification.</title>
        <authorList>
            <person name="Goeker M."/>
        </authorList>
    </citation>
    <scope>NUCLEOTIDE SEQUENCE [LARGE SCALE GENOMIC DNA]</scope>
    <source>
        <strain evidence="4 5">DSM 24875</strain>
    </source>
</reference>
<evidence type="ECO:0000313" key="4">
    <source>
        <dbReference type="EMBL" id="RBP05133.1"/>
    </source>
</evidence>